<organism evidence="1 2">
    <name type="scientific">Pararge aegeria aegeria</name>
    <dbReference type="NCBI Taxonomy" id="348720"/>
    <lineage>
        <taxon>Eukaryota</taxon>
        <taxon>Metazoa</taxon>
        <taxon>Ecdysozoa</taxon>
        <taxon>Arthropoda</taxon>
        <taxon>Hexapoda</taxon>
        <taxon>Insecta</taxon>
        <taxon>Pterygota</taxon>
        <taxon>Neoptera</taxon>
        <taxon>Endopterygota</taxon>
        <taxon>Lepidoptera</taxon>
        <taxon>Glossata</taxon>
        <taxon>Ditrysia</taxon>
        <taxon>Papilionoidea</taxon>
        <taxon>Nymphalidae</taxon>
        <taxon>Satyrinae</taxon>
        <taxon>Satyrini</taxon>
        <taxon>Parargina</taxon>
        <taxon>Pararge</taxon>
    </lineage>
</organism>
<accession>A0A8S4S198</accession>
<gene>
    <name evidence="1" type="primary">jg7444</name>
    <name evidence="1" type="ORF">PAEG_LOCUS20184</name>
</gene>
<keyword evidence="2" id="KW-1185">Reference proteome</keyword>
<dbReference type="AlphaFoldDB" id="A0A8S4S198"/>
<evidence type="ECO:0000313" key="2">
    <source>
        <dbReference type="Proteomes" id="UP000838756"/>
    </source>
</evidence>
<dbReference type="Proteomes" id="UP000838756">
    <property type="component" value="Unassembled WGS sequence"/>
</dbReference>
<evidence type="ECO:0000313" key="1">
    <source>
        <dbReference type="EMBL" id="CAH2244210.1"/>
    </source>
</evidence>
<name>A0A8S4S198_9NEOP</name>
<comment type="caution">
    <text evidence="1">The sequence shown here is derived from an EMBL/GenBank/DDBJ whole genome shotgun (WGS) entry which is preliminary data.</text>
</comment>
<reference evidence="1" key="1">
    <citation type="submission" date="2022-03" db="EMBL/GenBank/DDBJ databases">
        <authorList>
            <person name="Lindestad O."/>
        </authorList>
    </citation>
    <scope>NUCLEOTIDE SEQUENCE</scope>
</reference>
<sequence length="113" mass="12947">MWSPTIRTGAARAWCTMTLLWEETRAHCKVMYGFASLILRKPLTVNNTRYLFVVRRKLTRWKGHITKNLYWGQSGTARIGGAVQDEVAICLGGETGMLLIFATVQLILYRRIE</sequence>
<proteinExistence type="predicted"/>
<protein>
    <submittedName>
        <fullName evidence="1">Jg7444 protein</fullName>
    </submittedName>
</protein>
<dbReference type="EMBL" id="CAKXAJ010025809">
    <property type="protein sequence ID" value="CAH2244210.1"/>
    <property type="molecule type" value="Genomic_DNA"/>
</dbReference>